<name>A0A9P0EII5_9HYPO</name>
<proteinExistence type="predicted"/>
<keyword evidence="2" id="KW-1185">Reference proteome</keyword>
<dbReference type="Proteomes" id="UP000775872">
    <property type="component" value="Unassembled WGS sequence"/>
</dbReference>
<dbReference type="EMBL" id="CABFOC020000035">
    <property type="protein sequence ID" value="CAH0049073.1"/>
    <property type="molecule type" value="Genomic_DNA"/>
</dbReference>
<evidence type="ECO:0000313" key="2">
    <source>
        <dbReference type="Proteomes" id="UP000775872"/>
    </source>
</evidence>
<dbReference type="AlphaFoldDB" id="A0A9P0EII5"/>
<protein>
    <submittedName>
        <fullName evidence="1">Uncharacterized protein</fullName>
    </submittedName>
</protein>
<gene>
    <name evidence="1" type="ORF">CSOL1703_00001024</name>
</gene>
<organism evidence="1 2">
    <name type="scientific">Clonostachys solani</name>
    <dbReference type="NCBI Taxonomy" id="160281"/>
    <lineage>
        <taxon>Eukaryota</taxon>
        <taxon>Fungi</taxon>
        <taxon>Dikarya</taxon>
        <taxon>Ascomycota</taxon>
        <taxon>Pezizomycotina</taxon>
        <taxon>Sordariomycetes</taxon>
        <taxon>Hypocreomycetidae</taxon>
        <taxon>Hypocreales</taxon>
        <taxon>Bionectriaceae</taxon>
        <taxon>Clonostachys</taxon>
    </lineage>
</organism>
<sequence length="438" mass="48527">MSASFGRLQASVATATQEVTLAAANINFDFTLVKYEAPKEFQPLGELLTWKRKHEAENGRSHITARRLGALFDGVCPNTPNLIKAYGTRVAEVSKQAVDNEPKEYRDSIFSAYTGVDGTSIWAAATSSKTAIHVHMLACMLAEFWGPNEAVSIWEELVAERRKDITIRVERGEYMHIALAAAAQQDILRQDLAVLDASARAWTQTARAVMRVKYTQLKLILKNLDTFVHEKTDVFSGVTEAWKLTLETMEKLVSGIPQEARLGAALLGISAWHIYPDIHVFGVRNVEVQMNDPLVQKGGILSLGCSPSDSHPGVHWSLCLNHFKFYGSSVQREQTLQENHNMVPFRNFHHAVVGAILSKWETSTEDISTGLQVFMSLCSLMSAESPSIAAVLKTTKIAVQECLDDPTTRTFLDYGRRKSQFLSLYGAVTEATEAPVPE</sequence>
<dbReference type="OrthoDB" id="5354164at2759"/>
<reference evidence="1 2" key="2">
    <citation type="submission" date="2021-10" db="EMBL/GenBank/DDBJ databases">
        <authorList>
            <person name="Piombo E."/>
        </authorList>
    </citation>
    <scope>NUCLEOTIDE SEQUENCE [LARGE SCALE GENOMIC DNA]</scope>
</reference>
<accession>A0A9P0EII5</accession>
<evidence type="ECO:0000313" key="1">
    <source>
        <dbReference type="EMBL" id="CAH0049073.1"/>
    </source>
</evidence>
<reference evidence="2" key="1">
    <citation type="submission" date="2019-06" db="EMBL/GenBank/DDBJ databases">
        <authorList>
            <person name="Broberg M."/>
        </authorList>
    </citation>
    <scope>NUCLEOTIDE SEQUENCE [LARGE SCALE GENOMIC DNA]</scope>
</reference>
<comment type="caution">
    <text evidence="1">The sequence shown here is derived from an EMBL/GenBank/DDBJ whole genome shotgun (WGS) entry which is preliminary data.</text>
</comment>